<protein>
    <submittedName>
        <fullName evidence="7">Cell division protein ftsZ</fullName>
    </submittedName>
</protein>
<dbReference type="GO" id="GO:0003924">
    <property type="term" value="F:GTPase activity"/>
    <property type="evidence" value="ECO:0007669"/>
    <property type="project" value="InterPro"/>
</dbReference>
<dbReference type="PANTHER" id="PTHR30314">
    <property type="entry name" value="CELL DIVISION PROTEIN FTSZ-RELATED"/>
    <property type="match status" value="1"/>
</dbReference>
<dbReference type="SMART" id="SM00865">
    <property type="entry name" value="Tubulin_C"/>
    <property type="match status" value="1"/>
</dbReference>
<sequence>MGLHSAASVWKGNGKAKAKAAGQSSSKAAEMFEPAERSSEVEAFLAGNFESSASEGSTSTGSASSAKDAGERSLPTPPTAYAADPPADYDYERPKISVVGVGGAGGNAVNNMILSQLEGVDFVVCNTDNQALSQAATDARIQLGSKVTRGLGAGANPDIGREAALESMPDILAAVGDANMVFITAGMGGGTGTGAAPEIARHIASRGVLTVGVVTLPFDFEGRNRQRLALEGLAKLEESVDTLIVIPNQKLMTKVTARTSLRDAFGLADFVLQAGVRSVTDLMVMPGLINLDFADVRAVMWEQGRAMMGSGQASGESRAVDAASAAISNDLLADSDLSSASGMLINIAGSTDMTLWEINEAAKTVQEVIADDDANIIFGSTYDANLPEDTVRVSVVATGIGGPVSLNLRSTDQWGNERAAA</sequence>
<dbReference type="FunFam" id="3.40.50.1440:FF:000001">
    <property type="entry name" value="Cell division protein FtsZ"/>
    <property type="match status" value="1"/>
</dbReference>
<feature type="region of interest" description="Disordered" evidence="4">
    <location>
        <begin position="1"/>
        <end position="88"/>
    </location>
</feature>
<dbReference type="Pfam" id="PF12327">
    <property type="entry name" value="FtsZ_C"/>
    <property type="match status" value="1"/>
</dbReference>
<keyword evidence="7" id="KW-0132">Cell division</keyword>
<dbReference type="GO" id="GO:0051301">
    <property type="term" value="P:cell division"/>
    <property type="evidence" value="ECO:0007669"/>
    <property type="project" value="UniProtKB-KW"/>
</dbReference>
<dbReference type="InterPro" id="IPR037103">
    <property type="entry name" value="Tubulin/FtsZ-like_C"/>
</dbReference>
<dbReference type="CDD" id="cd02201">
    <property type="entry name" value="FtsZ_type1"/>
    <property type="match status" value="1"/>
</dbReference>
<feature type="compositionally biased region" description="Low complexity" evidence="4">
    <location>
        <begin position="50"/>
        <end position="65"/>
    </location>
</feature>
<evidence type="ECO:0000256" key="2">
    <source>
        <dbReference type="ARBA" id="ARBA00022741"/>
    </source>
</evidence>
<dbReference type="InterPro" id="IPR003008">
    <property type="entry name" value="Tubulin_FtsZ_GTPase"/>
</dbReference>
<dbReference type="NCBIfam" id="TIGR00065">
    <property type="entry name" value="ftsZ"/>
    <property type="match status" value="1"/>
</dbReference>
<name>A0A0L0DY44_THETB</name>
<dbReference type="AlphaFoldDB" id="A0A0L0DY44"/>
<dbReference type="Gene3D" id="3.40.50.1440">
    <property type="entry name" value="Tubulin/FtsZ, GTPase domain"/>
    <property type="match status" value="1"/>
</dbReference>
<dbReference type="SUPFAM" id="SSF55307">
    <property type="entry name" value="Tubulin C-terminal domain-like"/>
    <property type="match status" value="1"/>
</dbReference>
<organism evidence="7 8">
    <name type="scientific">Thecamonas trahens ATCC 50062</name>
    <dbReference type="NCBI Taxonomy" id="461836"/>
    <lineage>
        <taxon>Eukaryota</taxon>
        <taxon>Apusozoa</taxon>
        <taxon>Apusomonadida</taxon>
        <taxon>Apusomonadidae</taxon>
        <taxon>Thecamonas</taxon>
    </lineage>
</organism>
<dbReference type="InterPro" id="IPR045061">
    <property type="entry name" value="FtsZ/CetZ"/>
</dbReference>
<dbReference type="eggNOG" id="ENOG502QRFN">
    <property type="taxonomic scope" value="Eukaryota"/>
</dbReference>
<reference evidence="7 8" key="1">
    <citation type="submission" date="2010-05" db="EMBL/GenBank/DDBJ databases">
        <title>The Genome Sequence of Thecamonas trahens ATCC 50062.</title>
        <authorList>
            <consortium name="The Broad Institute Genome Sequencing Platform"/>
            <person name="Russ C."/>
            <person name="Cuomo C."/>
            <person name="Shea T."/>
            <person name="Young S.K."/>
            <person name="Zeng Q."/>
            <person name="Koehrsen M."/>
            <person name="Haas B."/>
            <person name="Borodovsky M."/>
            <person name="Guigo R."/>
            <person name="Alvarado L."/>
            <person name="Berlin A."/>
            <person name="Bochicchio J."/>
            <person name="Borenstein D."/>
            <person name="Chapman S."/>
            <person name="Chen Z."/>
            <person name="Freedman E."/>
            <person name="Gellesch M."/>
            <person name="Goldberg J."/>
            <person name="Griggs A."/>
            <person name="Gujja S."/>
            <person name="Heilman E."/>
            <person name="Heiman D."/>
            <person name="Hepburn T."/>
            <person name="Howarth C."/>
            <person name="Jen D."/>
            <person name="Larson L."/>
            <person name="Mehta T."/>
            <person name="Park D."/>
            <person name="Pearson M."/>
            <person name="Roberts A."/>
            <person name="Saif S."/>
            <person name="Shenoy N."/>
            <person name="Sisk P."/>
            <person name="Stolte C."/>
            <person name="Sykes S."/>
            <person name="Thomson T."/>
            <person name="Walk T."/>
            <person name="White J."/>
            <person name="Yandava C."/>
            <person name="Burger G."/>
            <person name="Gray M.W."/>
            <person name="Holland P.W.H."/>
            <person name="King N."/>
            <person name="Lang F.B.F."/>
            <person name="Roger A.J."/>
            <person name="Ruiz-Trillo I."/>
            <person name="Lander E."/>
            <person name="Nusbaum C."/>
        </authorList>
    </citation>
    <scope>NUCLEOTIDE SEQUENCE [LARGE SCALE GENOMIC DNA]</scope>
    <source>
        <strain evidence="7 8">ATCC 50062</strain>
    </source>
</reference>
<keyword evidence="7" id="KW-0131">Cell cycle</keyword>
<evidence type="ECO:0000313" key="8">
    <source>
        <dbReference type="Proteomes" id="UP000054408"/>
    </source>
</evidence>
<dbReference type="PANTHER" id="PTHR30314:SF3">
    <property type="entry name" value="MITOCHONDRIAL DIVISION PROTEIN FSZA"/>
    <property type="match status" value="1"/>
</dbReference>
<dbReference type="OrthoDB" id="70257at2759"/>
<dbReference type="InterPro" id="IPR018316">
    <property type="entry name" value="Tubulin/FtsZ_2-layer-sand-dom"/>
</dbReference>
<dbReference type="PROSITE" id="PS01134">
    <property type="entry name" value="FTSZ_1"/>
    <property type="match status" value="1"/>
</dbReference>
<dbReference type="SUPFAM" id="SSF52490">
    <property type="entry name" value="Tubulin nucleotide-binding domain-like"/>
    <property type="match status" value="1"/>
</dbReference>
<dbReference type="HAMAP" id="MF_00909">
    <property type="entry name" value="FtsZ"/>
    <property type="match status" value="1"/>
</dbReference>
<evidence type="ECO:0000256" key="3">
    <source>
        <dbReference type="ARBA" id="ARBA00023134"/>
    </source>
</evidence>
<evidence type="ECO:0000256" key="1">
    <source>
        <dbReference type="ARBA" id="ARBA00009690"/>
    </source>
</evidence>
<dbReference type="EMBL" id="GL349441">
    <property type="protein sequence ID" value="KNC56478.1"/>
    <property type="molecule type" value="Genomic_DNA"/>
</dbReference>
<evidence type="ECO:0000256" key="4">
    <source>
        <dbReference type="SAM" id="MobiDB-lite"/>
    </source>
</evidence>
<evidence type="ECO:0000259" key="5">
    <source>
        <dbReference type="SMART" id="SM00864"/>
    </source>
</evidence>
<dbReference type="Proteomes" id="UP000054408">
    <property type="component" value="Unassembled WGS sequence"/>
</dbReference>
<dbReference type="GO" id="GO:0005737">
    <property type="term" value="C:cytoplasm"/>
    <property type="evidence" value="ECO:0007669"/>
    <property type="project" value="TreeGrafter"/>
</dbReference>
<dbReference type="GO" id="GO:0005525">
    <property type="term" value="F:GTP binding"/>
    <property type="evidence" value="ECO:0007669"/>
    <property type="project" value="UniProtKB-KW"/>
</dbReference>
<dbReference type="PRINTS" id="PR00423">
    <property type="entry name" value="CELLDVISFTSZ"/>
</dbReference>
<dbReference type="RefSeq" id="XP_013760987.1">
    <property type="nucleotide sequence ID" value="XM_013905533.1"/>
</dbReference>
<dbReference type="Gene3D" id="3.30.1330.20">
    <property type="entry name" value="Tubulin/FtsZ, C-terminal domain"/>
    <property type="match status" value="1"/>
</dbReference>
<dbReference type="GO" id="GO:0032153">
    <property type="term" value="C:cell division site"/>
    <property type="evidence" value="ECO:0007669"/>
    <property type="project" value="TreeGrafter"/>
</dbReference>
<comment type="similarity">
    <text evidence="1">Belongs to the FtsZ family.</text>
</comment>
<keyword evidence="8" id="KW-1185">Reference proteome</keyword>
<feature type="domain" description="Tubulin/FtsZ 2-layer sandwich" evidence="6">
    <location>
        <begin position="289"/>
        <end position="409"/>
    </location>
</feature>
<dbReference type="SMART" id="SM00864">
    <property type="entry name" value="Tubulin"/>
    <property type="match status" value="1"/>
</dbReference>
<feature type="domain" description="Tubulin/FtsZ GTPase" evidence="5">
    <location>
        <begin position="95"/>
        <end position="287"/>
    </location>
</feature>
<evidence type="ECO:0000259" key="6">
    <source>
        <dbReference type="SMART" id="SM00865"/>
    </source>
</evidence>
<dbReference type="InterPro" id="IPR024757">
    <property type="entry name" value="FtsZ_C"/>
</dbReference>
<accession>A0A0L0DY44</accession>
<dbReference type="STRING" id="461836.A0A0L0DY44"/>
<proteinExistence type="inferred from homology"/>
<dbReference type="Pfam" id="PF00091">
    <property type="entry name" value="Tubulin"/>
    <property type="match status" value="1"/>
</dbReference>
<keyword evidence="3" id="KW-0342">GTP-binding</keyword>
<evidence type="ECO:0000313" key="7">
    <source>
        <dbReference type="EMBL" id="KNC56478.1"/>
    </source>
</evidence>
<dbReference type="InterPro" id="IPR008280">
    <property type="entry name" value="Tub_FtsZ_C"/>
</dbReference>
<dbReference type="OMA" id="IMNQGGV"/>
<feature type="compositionally biased region" description="Low complexity" evidence="4">
    <location>
        <begin position="79"/>
        <end position="88"/>
    </location>
</feature>
<dbReference type="InterPro" id="IPR020805">
    <property type="entry name" value="Cell_div_FtsZ_CS"/>
</dbReference>
<gene>
    <name evidence="7" type="ORF">AMSG_02446</name>
</gene>
<keyword evidence="2" id="KW-0547">Nucleotide-binding</keyword>
<feature type="compositionally biased region" description="Low complexity" evidence="4">
    <location>
        <begin position="11"/>
        <end position="29"/>
    </location>
</feature>
<dbReference type="InterPro" id="IPR000158">
    <property type="entry name" value="Cell_div_FtsZ"/>
</dbReference>
<dbReference type="InterPro" id="IPR036525">
    <property type="entry name" value="Tubulin/FtsZ_GTPase_sf"/>
</dbReference>
<dbReference type="GeneID" id="25562126"/>